<sequence length="828" mass="96518">MRIIVILLVGIMLLNVPMNAVAQEKMVRGQVVDKQSDEPIPFASVFFKIRGNGVLTDSLGKFSLPYTHLEPNDSVIVSSVGYIQYAISVANLKDSSSLTVQLVVKPPQQEAVVKAKYNRALWFWRKIIKNKDRNNRTRWDNYSYEIYNKLELDLDNVNKEKLGKTIFLKKLNFVLDYVDTTSEDKPYLPVYLTETLSDYYYQRSPNRVREYIKATRTNGIDNQSIIKQLGGTYQNVNVLNNFIPVFNREFISPFNDHGDNYYNFKLLDTQYLANRRLIHFKFSPKHKGESTFDGDAWVHDTTFAIQKITLRPALDANVNFITNMSLIQEFRLINDSTWFLSKDKFVADISIIGSRPFNFKGRKTATYRNVVVDNQSVLNELAKSKAPEDIIVAPNSSIDNDTFWVEKRHEPLNKNEQTVYLVLDTLTKNPTYIKYRNTINFLTTGTKDIGNIRIGPWWYWISGNAWEGTRMRFDVATNSGFNKHLNLRGYLAYGFNDGKFKGKGEALYRFNTQPWSYVSASYRNDLDNGVTYYDQLGTDNIFAYIFRRPNIPFKFQRNEEFKTEYYQETNKGFGFGLTVSTRRYTPLENLPGKQYYINNVGEPLKTFETGIRFRYAFKERTFEDNFYRYSLGSDFPIVELRLAKGWPGVLNSSYEYTKVDMMVSDYMKISPYGSLYYNVFAGKVYGTLPYQLLQIAPGNEMFYFNRYAFNLMNRFEYITDHYAGFNVEHNIGNGLFRFIPLTRKLKFRQFWNVKGLIGDLSDANKQLNFVGDYPFKSLNGRWYMELGTGVDNIFKFFRIDFLWRWAANGVDVDPARGFGIFGSFRVTF</sequence>
<dbReference type="RefSeq" id="WP_369331900.1">
    <property type="nucleotide sequence ID" value="NZ_JAULBC010000008.1"/>
</dbReference>
<evidence type="ECO:0000256" key="1">
    <source>
        <dbReference type="SAM" id="SignalP"/>
    </source>
</evidence>
<feature type="signal peptide" evidence="1">
    <location>
        <begin position="1"/>
        <end position="22"/>
    </location>
</feature>
<feature type="chain" id="PRO_5047498280" evidence="1">
    <location>
        <begin position="23"/>
        <end position="828"/>
    </location>
</feature>
<reference evidence="2 3" key="1">
    <citation type="submission" date="2023-07" db="EMBL/GenBank/DDBJ databases">
        <authorList>
            <person name="Lian W.-H."/>
        </authorList>
    </citation>
    <scope>NUCLEOTIDE SEQUENCE [LARGE SCALE GENOMIC DNA]</scope>
    <source>
        <strain evidence="2 3">SYSU DXS3180</strain>
    </source>
</reference>
<organism evidence="2 3">
    <name type="scientific">Danxiaibacter flavus</name>
    <dbReference type="NCBI Taxonomy" id="3049108"/>
    <lineage>
        <taxon>Bacteria</taxon>
        <taxon>Pseudomonadati</taxon>
        <taxon>Bacteroidota</taxon>
        <taxon>Chitinophagia</taxon>
        <taxon>Chitinophagales</taxon>
        <taxon>Chitinophagaceae</taxon>
        <taxon>Danxiaibacter</taxon>
    </lineage>
</organism>
<proteinExistence type="predicted"/>
<keyword evidence="3" id="KW-1185">Reference proteome</keyword>
<dbReference type="EMBL" id="JAULBC010000008">
    <property type="protein sequence ID" value="MEX6690488.1"/>
    <property type="molecule type" value="Genomic_DNA"/>
</dbReference>
<keyword evidence="1" id="KW-0732">Signal</keyword>
<gene>
    <name evidence="2" type="ORF">QTN47_23450</name>
</gene>
<dbReference type="InterPro" id="IPR043741">
    <property type="entry name" value="DUF5686"/>
</dbReference>
<accession>A0ABV3ZKX9</accession>
<dbReference type="Pfam" id="PF13715">
    <property type="entry name" value="CarbopepD_reg_2"/>
    <property type="match status" value="1"/>
</dbReference>
<protein>
    <submittedName>
        <fullName evidence="2">DUF5686 family protein</fullName>
    </submittedName>
</protein>
<dbReference type="Proteomes" id="UP001560573">
    <property type="component" value="Unassembled WGS sequence"/>
</dbReference>
<evidence type="ECO:0000313" key="3">
    <source>
        <dbReference type="Proteomes" id="UP001560573"/>
    </source>
</evidence>
<comment type="caution">
    <text evidence="2">The sequence shown here is derived from an EMBL/GenBank/DDBJ whole genome shotgun (WGS) entry which is preliminary data.</text>
</comment>
<name>A0ABV3ZKX9_9BACT</name>
<evidence type="ECO:0000313" key="2">
    <source>
        <dbReference type="EMBL" id="MEX6690488.1"/>
    </source>
</evidence>
<dbReference type="Pfam" id="PF18939">
    <property type="entry name" value="DUF5686"/>
    <property type="match status" value="1"/>
</dbReference>
<dbReference type="SUPFAM" id="SSF49464">
    <property type="entry name" value="Carboxypeptidase regulatory domain-like"/>
    <property type="match status" value="1"/>
</dbReference>
<dbReference type="InterPro" id="IPR008969">
    <property type="entry name" value="CarboxyPept-like_regulatory"/>
</dbReference>
<dbReference type="Gene3D" id="2.60.40.1120">
    <property type="entry name" value="Carboxypeptidase-like, regulatory domain"/>
    <property type="match status" value="1"/>
</dbReference>